<dbReference type="InterPro" id="IPR036514">
    <property type="entry name" value="SGNH_hydro_sf"/>
</dbReference>
<comment type="caution">
    <text evidence="3">The sequence shown here is derived from an EMBL/GenBank/DDBJ whole genome shotgun (WGS) entry which is preliminary data.</text>
</comment>
<sequence>MRGLTILSALAAVASAQKVKVLPLGDSITDICCWRGFAWAEIAKAGLADQVDFVGSMTGIQGRCNAPSGFDPNHEGHSGWQAYDIARDNIAGWMQQSKPDVVSVLLGTNDINIGKRDATTIINAYTSLLTSMRTANPNVAVVMSTIIPMRWDDATAAAVNKQLPAWVQQHNTTQSPIYFADISRTTGFTTDMLQGDGVHPTIQGDQIISNHLAPLIIEAVTQLK</sequence>
<name>A0AAE8SSY5_9PEZI</name>
<reference evidence="3" key="1">
    <citation type="submission" date="2018-03" db="EMBL/GenBank/DDBJ databases">
        <authorList>
            <person name="Guldener U."/>
        </authorList>
    </citation>
    <scope>NUCLEOTIDE SEQUENCE</scope>
</reference>
<dbReference type="SUPFAM" id="SSF52266">
    <property type="entry name" value="SGNH hydrolase"/>
    <property type="match status" value="1"/>
</dbReference>
<feature type="domain" description="SGNH hydrolase-type esterase" evidence="2">
    <location>
        <begin position="24"/>
        <end position="206"/>
    </location>
</feature>
<keyword evidence="4" id="KW-1185">Reference proteome</keyword>
<dbReference type="EMBL" id="ONZQ02000002">
    <property type="protein sequence ID" value="SPN99255.1"/>
    <property type="molecule type" value="Genomic_DNA"/>
</dbReference>
<evidence type="ECO:0000313" key="4">
    <source>
        <dbReference type="Proteomes" id="UP001187682"/>
    </source>
</evidence>
<evidence type="ECO:0000256" key="1">
    <source>
        <dbReference type="SAM" id="SignalP"/>
    </source>
</evidence>
<dbReference type="AlphaFoldDB" id="A0AAE8SSY5"/>
<dbReference type="CDD" id="cd01833">
    <property type="entry name" value="XynB_like"/>
    <property type="match status" value="1"/>
</dbReference>
<dbReference type="PANTHER" id="PTHR30383">
    <property type="entry name" value="THIOESTERASE 1/PROTEASE 1/LYSOPHOSPHOLIPASE L1"/>
    <property type="match status" value="1"/>
</dbReference>
<dbReference type="PANTHER" id="PTHR30383:SF2">
    <property type="entry name" value="CELLULOSE-BINDING PROTEIN"/>
    <property type="match status" value="1"/>
</dbReference>
<keyword evidence="1" id="KW-0732">Signal</keyword>
<evidence type="ECO:0000313" key="3">
    <source>
        <dbReference type="EMBL" id="SPN99255.1"/>
    </source>
</evidence>
<dbReference type="InterPro" id="IPR051532">
    <property type="entry name" value="Ester_Hydrolysis_Enzymes"/>
</dbReference>
<protein>
    <submittedName>
        <fullName evidence="3">Related to acetylxylan esterase</fullName>
    </submittedName>
</protein>
<gene>
    <name evidence="3" type="ORF">DNG_02292</name>
</gene>
<dbReference type="Proteomes" id="UP001187682">
    <property type="component" value="Unassembled WGS sequence"/>
</dbReference>
<organism evidence="3 4">
    <name type="scientific">Cephalotrichum gorgonifer</name>
    <dbReference type="NCBI Taxonomy" id="2041049"/>
    <lineage>
        <taxon>Eukaryota</taxon>
        <taxon>Fungi</taxon>
        <taxon>Dikarya</taxon>
        <taxon>Ascomycota</taxon>
        <taxon>Pezizomycotina</taxon>
        <taxon>Sordariomycetes</taxon>
        <taxon>Hypocreomycetidae</taxon>
        <taxon>Microascales</taxon>
        <taxon>Microascaceae</taxon>
        <taxon>Cephalotrichum</taxon>
    </lineage>
</organism>
<dbReference type="GO" id="GO:0004622">
    <property type="term" value="F:phosphatidylcholine lysophospholipase activity"/>
    <property type="evidence" value="ECO:0007669"/>
    <property type="project" value="TreeGrafter"/>
</dbReference>
<feature type="chain" id="PRO_5042291947" evidence="1">
    <location>
        <begin position="17"/>
        <end position="224"/>
    </location>
</feature>
<dbReference type="Gene3D" id="3.40.50.1110">
    <property type="entry name" value="SGNH hydrolase"/>
    <property type="match status" value="1"/>
</dbReference>
<dbReference type="Pfam" id="PF13472">
    <property type="entry name" value="Lipase_GDSL_2"/>
    <property type="match status" value="1"/>
</dbReference>
<proteinExistence type="predicted"/>
<feature type="signal peptide" evidence="1">
    <location>
        <begin position="1"/>
        <end position="16"/>
    </location>
</feature>
<accession>A0AAE8SSY5</accession>
<evidence type="ECO:0000259" key="2">
    <source>
        <dbReference type="Pfam" id="PF13472"/>
    </source>
</evidence>
<dbReference type="InterPro" id="IPR013830">
    <property type="entry name" value="SGNH_hydro"/>
</dbReference>